<evidence type="ECO:0000313" key="3">
    <source>
        <dbReference type="Proteomes" id="UP000692954"/>
    </source>
</evidence>
<keyword evidence="3" id="KW-1185">Reference proteome</keyword>
<name>A0A8S1RBX3_9CILI</name>
<dbReference type="Proteomes" id="UP000692954">
    <property type="component" value="Unassembled WGS sequence"/>
</dbReference>
<feature type="compositionally biased region" description="Polar residues" evidence="1">
    <location>
        <begin position="62"/>
        <end position="72"/>
    </location>
</feature>
<feature type="region of interest" description="Disordered" evidence="1">
    <location>
        <begin position="52"/>
        <end position="72"/>
    </location>
</feature>
<sequence>MALIINPYDPQNMFSKAGKITSEKYIIFARKDEILNRKTGKRIKSQLFEIPIPEPQEKEQPTNTQLAQKTQQPFTKQLSRAVGNYTKIGCDGQPPCGYYNPKFNQLDKANHLVPDYQKTLVKTTPRQIPKRVQSAINFGNKDREAIPEKPVQKRDCFIDMSRQTGRKEVFFGQPTPHEERFNFLNITTQFSKVPRTPQYSMNKSLSREQMTVYKRKHYAPDYEPNFEFGKRKLGSAGPKFDSKKGRDDIMTKKSDYTFEEYFEFDIYSRSQKSQLFRIPTAPNFGKMIDRDHDHKQSILPSYMQNQHTQTRIGITHLSQKMLESNNFSDGRFQTITSSFVPPPQKLIVEEEDIK</sequence>
<reference evidence="2" key="1">
    <citation type="submission" date="2021-01" db="EMBL/GenBank/DDBJ databases">
        <authorList>
            <consortium name="Genoscope - CEA"/>
            <person name="William W."/>
        </authorList>
    </citation>
    <scope>NUCLEOTIDE SEQUENCE</scope>
</reference>
<accession>A0A8S1RBX3</accession>
<evidence type="ECO:0000313" key="2">
    <source>
        <dbReference type="EMBL" id="CAD8124883.1"/>
    </source>
</evidence>
<comment type="caution">
    <text evidence="2">The sequence shown here is derived from an EMBL/GenBank/DDBJ whole genome shotgun (WGS) entry which is preliminary data.</text>
</comment>
<dbReference type="EMBL" id="CAJJDN010000154">
    <property type="protein sequence ID" value="CAD8124883.1"/>
    <property type="molecule type" value="Genomic_DNA"/>
</dbReference>
<organism evidence="2 3">
    <name type="scientific">Paramecium sonneborni</name>
    <dbReference type="NCBI Taxonomy" id="65129"/>
    <lineage>
        <taxon>Eukaryota</taxon>
        <taxon>Sar</taxon>
        <taxon>Alveolata</taxon>
        <taxon>Ciliophora</taxon>
        <taxon>Intramacronucleata</taxon>
        <taxon>Oligohymenophorea</taxon>
        <taxon>Peniculida</taxon>
        <taxon>Parameciidae</taxon>
        <taxon>Paramecium</taxon>
    </lineage>
</organism>
<dbReference type="AlphaFoldDB" id="A0A8S1RBX3"/>
<gene>
    <name evidence="2" type="ORF">PSON_ATCC_30995.1.T1540094</name>
</gene>
<proteinExistence type="predicted"/>
<protein>
    <submittedName>
        <fullName evidence="2">Uncharacterized protein</fullName>
    </submittedName>
</protein>
<dbReference type="OrthoDB" id="283959at2759"/>
<evidence type="ECO:0000256" key="1">
    <source>
        <dbReference type="SAM" id="MobiDB-lite"/>
    </source>
</evidence>